<dbReference type="PANTHER" id="PTHR10157:SF23">
    <property type="entry name" value="MOXD1 HOMOLOG 1"/>
    <property type="match status" value="1"/>
</dbReference>
<keyword evidence="2" id="KW-0732">Signal</keyword>
<dbReference type="Gene3D" id="2.60.120.230">
    <property type="match status" value="1"/>
</dbReference>
<dbReference type="Pfam" id="PF03712">
    <property type="entry name" value="Cu2_monoox_C"/>
    <property type="match status" value="1"/>
</dbReference>
<dbReference type="RefSeq" id="WP_144331834.1">
    <property type="nucleotide sequence ID" value="NZ_VLPL01000002.1"/>
</dbReference>
<keyword evidence="1" id="KW-1015">Disulfide bond</keyword>
<proteinExistence type="predicted"/>
<comment type="caution">
    <text evidence="4">The sequence shown here is derived from an EMBL/GenBank/DDBJ whole genome shotgun (WGS) entry which is preliminary data.</text>
</comment>
<feature type="signal peptide" evidence="2">
    <location>
        <begin position="1"/>
        <end position="17"/>
    </location>
</feature>
<feature type="domain" description="Copper type II ascorbate-dependent monooxygenase C-terminal" evidence="3">
    <location>
        <begin position="305"/>
        <end position="403"/>
    </location>
</feature>
<dbReference type="Gene3D" id="2.60.40.4070">
    <property type="match status" value="1"/>
</dbReference>
<dbReference type="GO" id="GO:0005507">
    <property type="term" value="F:copper ion binding"/>
    <property type="evidence" value="ECO:0007669"/>
    <property type="project" value="InterPro"/>
</dbReference>
<dbReference type="AlphaFoldDB" id="A0A556N281"/>
<organism evidence="4 5">
    <name type="scientific">Fluviicola chungangensis</name>
    <dbReference type="NCBI Taxonomy" id="2597671"/>
    <lineage>
        <taxon>Bacteria</taxon>
        <taxon>Pseudomonadati</taxon>
        <taxon>Bacteroidota</taxon>
        <taxon>Flavobacteriia</taxon>
        <taxon>Flavobacteriales</taxon>
        <taxon>Crocinitomicaceae</taxon>
        <taxon>Fluviicola</taxon>
    </lineage>
</organism>
<dbReference type="SUPFAM" id="SSF49742">
    <property type="entry name" value="PHM/PNGase F"/>
    <property type="match status" value="2"/>
</dbReference>
<dbReference type="GO" id="GO:0004500">
    <property type="term" value="F:dopamine beta-monooxygenase activity"/>
    <property type="evidence" value="ECO:0007669"/>
    <property type="project" value="InterPro"/>
</dbReference>
<evidence type="ECO:0000259" key="3">
    <source>
        <dbReference type="Pfam" id="PF03712"/>
    </source>
</evidence>
<dbReference type="Gene3D" id="2.60.120.310">
    <property type="entry name" value="Copper type II, ascorbate-dependent monooxygenase, N-terminal domain"/>
    <property type="match status" value="1"/>
</dbReference>
<dbReference type="PANTHER" id="PTHR10157">
    <property type="entry name" value="DOPAMINE BETA HYDROXYLASE RELATED"/>
    <property type="match status" value="1"/>
</dbReference>
<keyword evidence="5" id="KW-1185">Reference proteome</keyword>
<evidence type="ECO:0000313" key="4">
    <source>
        <dbReference type="EMBL" id="TSJ46297.1"/>
    </source>
</evidence>
<dbReference type="InterPro" id="IPR014784">
    <property type="entry name" value="Cu2_ascorb_mOase-like_C"/>
</dbReference>
<reference evidence="4 5" key="1">
    <citation type="submission" date="2019-07" db="EMBL/GenBank/DDBJ databases">
        <authorList>
            <person name="Huq M.A."/>
        </authorList>
    </citation>
    <scope>NUCLEOTIDE SEQUENCE [LARGE SCALE GENOMIC DNA]</scope>
    <source>
        <strain evidence="4 5">MAH-3</strain>
    </source>
</reference>
<sequence>MKQLLLVFILVSPSVFAQNWSDNVASIVYNKCSSCHHPEGIAPFSLMSYSEVSPMATAIYDAINTNEMPPWPPNENYQQYSHSRALNSTDKATLMSWLTNGTPEGNPANAPAPPVFNSGSILGNGDLMLQIPLYQSKAQGGQDDYVCFSLPTGLTQNRYVRAMEIVPGNRQIVHHALIYVDPSGSYQGDTIGGNCGGPPQSSTLIGGYTPGSSPLIFPSATGFKLGMSIPANSNLVFAMHYPQGSYGQYDSTKVILHFYPPGETGIRDVYAAPVLQNWSLSIPPDQLSSFTAQYPLSGGVPTNYSILSVFPHMHLLGKSIRAYAVSPANDTVKFVDIPQWDFHWQDFYFFKHLQKVSTGSVLKGEATYDNTVNNPDNPSSPPVLVLAGESTTDEMFLVYFHFLQYQPGDELIDLEALLSLGMQELISDDDWKIFPVPFTESVSIRPNQLKSGDIVSLAIYDYQGRLIRTICNKQTISIPFNGFEWDGLSENGAESKAGTYFISMICNGVTSSHPIIKN</sequence>
<dbReference type="EMBL" id="VLPL01000002">
    <property type="protein sequence ID" value="TSJ46297.1"/>
    <property type="molecule type" value="Genomic_DNA"/>
</dbReference>
<gene>
    <name evidence="4" type="ORF">FO442_03840</name>
</gene>
<dbReference type="InterPro" id="IPR008977">
    <property type="entry name" value="PHM/PNGase_F_dom_sf"/>
</dbReference>
<dbReference type="InterPro" id="IPR036939">
    <property type="entry name" value="Cu2_ascorb_mOase_N_sf"/>
</dbReference>
<accession>A0A556N281</accession>
<dbReference type="Proteomes" id="UP000316008">
    <property type="component" value="Unassembled WGS sequence"/>
</dbReference>
<dbReference type="OrthoDB" id="9786191at2"/>
<protein>
    <recommendedName>
        <fullName evidence="3">Copper type II ascorbate-dependent monooxygenase C-terminal domain-containing protein</fullName>
    </recommendedName>
</protein>
<evidence type="ECO:0000313" key="5">
    <source>
        <dbReference type="Proteomes" id="UP000316008"/>
    </source>
</evidence>
<evidence type="ECO:0000256" key="1">
    <source>
        <dbReference type="ARBA" id="ARBA00023157"/>
    </source>
</evidence>
<dbReference type="InterPro" id="IPR000945">
    <property type="entry name" value="DBH-like"/>
</dbReference>
<name>A0A556N281_9FLAO</name>
<evidence type="ECO:0000256" key="2">
    <source>
        <dbReference type="SAM" id="SignalP"/>
    </source>
</evidence>
<dbReference type="InterPro" id="IPR024548">
    <property type="entry name" value="Cu2_monoox_C"/>
</dbReference>
<feature type="chain" id="PRO_5021701949" description="Copper type II ascorbate-dependent monooxygenase C-terminal domain-containing protein" evidence="2">
    <location>
        <begin position="18"/>
        <end position="518"/>
    </location>
</feature>